<dbReference type="Proteomes" id="UP000756710">
    <property type="component" value="Unassembled WGS sequence"/>
</dbReference>
<dbReference type="RefSeq" id="WP_209468911.1">
    <property type="nucleotide sequence ID" value="NZ_BAABDR010000007.1"/>
</dbReference>
<accession>A0A060ZUA8</accession>
<dbReference type="HOGENOM" id="CLU_3205843_0_0_11"/>
<evidence type="ECO:0000313" key="2">
    <source>
        <dbReference type="EMBL" id="MBP2065254.1"/>
    </source>
</evidence>
<name>A0A060ZUA8_9ACTN</name>
<evidence type="ECO:0000313" key="3">
    <source>
        <dbReference type="Proteomes" id="UP000756710"/>
    </source>
</evidence>
<dbReference type="EMBL" id="JAGGLR010000018">
    <property type="protein sequence ID" value="MBP2065254.1"/>
    <property type="molecule type" value="Genomic_DNA"/>
</dbReference>
<protein>
    <submittedName>
        <fullName evidence="1">Uncharacterized protein</fullName>
    </submittedName>
</protein>
<sequence>MTDGFMGPPWQADWTTEAEDNRNALPDQARALVDAARAELVTRRS</sequence>
<organism evidence="1">
    <name type="scientific">Streptomyces iranensis</name>
    <dbReference type="NCBI Taxonomy" id="576784"/>
    <lineage>
        <taxon>Bacteria</taxon>
        <taxon>Bacillati</taxon>
        <taxon>Actinomycetota</taxon>
        <taxon>Actinomycetes</taxon>
        <taxon>Kitasatosporales</taxon>
        <taxon>Streptomycetaceae</taxon>
        <taxon>Streptomyces</taxon>
        <taxon>Streptomyces violaceusniger group</taxon>
    </lineage>
</organism>
<dbReference type="AlphaFoldDB" id="A0A060ZUA8"/>
<evidence type="ECO:0000313" key="1">
    <source>
        <dbReference type="EMBL" id="CDR09787.1"/>
    </source>
</evidence>
<reference evidence="1" key="1">
    <citation type="submission" date="2014-05" db="EMBL/GenBank/DDBJ databases">
        <authorList>
            <person name="Horn Fabian"/>
        </authorList>
    </citation>
    <scope>NUCLEOTIDE SEQUENCE</scope>
</reference>
<reference evidence="2 3" key="2">
    <citation type="submission" date="2021-03" db="EMBL/GenBank/DDBJ databases">
        <title>Genomic Encyclopedia of Type Strains, Phase IV (KMG-IV): sequencing the most valuable type-strain genomes for metagenomic binning, comparative biology and taxonomic classification.</title>
        <authorList>
            <person name="Goeker M."/>
        </authorList>
    </citation>
    <scope>NUCLEOTIDE SEQUENCE [LARGE SCALE GENOMIC DNA]</scope>
    <source>
        <strain evidence="2 3">DSM 41954</strain>
    </source>
</reference>
<proteinExistence type="predicted"/>
<dbReference type="EMBL" id="LK022848">
    <property type="protein sequence ID" value="CDR09787.1"/>
    <property type="molecule type" value="Genomic_DNA"/>
</dbReference>
<keyword evidence="3" id="KW-1185">Reference proteome</keyword>
<gene>
    <name evidence="2" type="ORF">J2Z30_006285</name>
    <name evidence="1" type="ORF">SIRAN6382</name>
</gene>